<reference evidence="3" key="1">
    <citation type="journal article" date="2011" name="Proc. Natl. Acad. Sci. U.S.A.">
        <title>Obligate biotrophy features unraveled by the genomic analysis of rust fungi.</title>
        <authorList>
            <person name="Duplessis S."/>
            <person name="Cuomo C.A."/>
            <person name="Lin Y.-C."/>
            <person name="Aerts A."/>
            <person name="Tisserant E."/>
            <person name="Veneault-Fourrey C."/>
            <person name="Joly D.L."/>
            <person name="Hacquard S."/>
            <person name="Amselem J."/>
            <person name="Cantarel B.L."/>
            <person name="Chiu R."/>
            <person name="Coutinho P.M."/>
            <person name="Feau N."/>
            <person name="Field M."/>
            <person name="Frey P."/>
            <person name="Gelhaye E."/>
            <person name="Goldberg J."/>
            <person name="Grabherr M.G."/>
            <person name="Kodira C.D."/>
            <person name="Kohler A."/>
            <person name="Kuees U."/>
            <person name="Lindquist E.A."/>
            <person name="Lucas S.M."/>
            <person name="Mago R."/>
            <person name="Mauceli E."/>
            <person name="Morin E."/>
            <person name="Murat C."/>
            <person name="Pangilinan J.L."/>
            <person name="Park R."/>
            <person name="Pearson M."/>
            <person name="Quesneville H."/>
            <person name="Rouhier N."/>
            <person name="Sakthikumar S."/>
            <person name="Salamov A.A."/>
            <person name="Schmutz J."/>
            <person name="Selles B."/>
            <person name="Shapiro H."/>
            <person name="Tanguay P."/>
            <person name="Tuskan G.A."/>
            <person name="Henrissat B."/>
            <person name="Van de Peer Y."/>
            <person name="Rouze P."/>
            <person name="Ellis J.G."/>
            <person name="Dodds P.N."/>
            <person name="Schein J.E."/>
            <person name="Zhong S."/>
            <person name="Hamelin R.C."/>
            <person name="Grigoriev I.V."/>
            <person name="Szabo L.J."/>
            <person name="Martin F."/>
        </authorList>
    </citation>
    <scope>NUCLEOTIDE SEQUENCE [LARGE SCALE GENOMIC DNA]</scope>
    <source>
        <strain evidence="3">98AG31 / pathotype 3-4-7</strain>
    </source>
</reference>
<feature type="compositionally biased region" description="Acidic residues" evidence="1">
    <location>
        <begin position="99"/>
        <end position="110"/>
    </location>
</feature>
<dbReference type="HOGENOM" id="CLU_649043_0_0_1"/>
<dbReference type="EMBL" id="GL883143">
    <property type="protein sequence ID" value="EGG00796.1"/>
    <property type="molecule type" value="Genomic_DNA"/>
</dbReference>
<feature type="region of interest" description="Disordered" evidence="1">
    <location>
        <begin position="1"/>
        <end position="20"/>
    </location>
</feature>
<dbReference type="InParanoid" id="F4S3D9"/>
<dbReference type="RefSeq" id="XP_007415870.1">
    <property type="nucleotide sequence ID" value="XM_007415808.1"/>
</dbReference>
<protein>
    <submittedName>
        <fullName evidence="2">Uncharacterized protein</fullName>
    </submittedName>
</protein>
<dbReference type="GeneID" id="18924400"/>
<organism evidence="3">
    <name type="scientific">Melampsora larici-populina (strain 98AG31 / pathotype 3-4-7)</name>
    <name type="common">Poplar leaf rust fungus</name>
    <dbReference type="NCBI Taxonomy" id="747676"/>
    <lineage>
        <taxon>Eukaryota</taxon>
        <taxon>Fungi</taxon>
        <taxon>Dikarya</taxon>
        <taxon>Basidiomycota</taxon>
        <taxon>Pucciniomycotina</taxon>
        <taxon>Pucciniomycetes</taxon>
        <taxon>Pucciniales</taxon>
        <taxon>Melampsoraceae</taxon>
        <taxon>Melampsora</taxon>
    </lineage>
</organism>
<accession>F4S3D9</accession>
<dbReference type="OrthoDB" id="2507706at2759"/>
<feature type="region of interest" description="Disordered" evidence="1">
    <location>
        <begin position="83"/>
        <end position="119"/>
    </location>
</feature>
<evidence type="ECO:0000313" key="3">
    <source>
        <dbReference type="Proteomes" id="UP000001072"/>
    </source>
</evidence>
<dbReference type="Proteomes" id="UP000001072">
    <property type="component" value="Unassembled WGS sequence"/>
</dbReference>
<proteinExistence type="predicted"/>
<evidence type="ECO:0000256" key="1">
    <source>
        <dbReference type="SAM" id="MobiDB-lite"/>
    </source>
</evidence>
<dbReference type="AlphaFoldDB" id="F4S3D9"/>
<name>F4S3D9_MELLP</name>
<gene>
    <name evidence="2" type="ORF">MELLADRAFT_111502</name>
</gene>
<evidence type="ECO:0000313" key="2">
    <source>
        <dbReference type="EMBL" id="EGG00796.1"/>
    </source>
</evidence>
<sequence length="423" mass="47793">MKTQTNTRPLQYQTKRSLRSNTRIHDQEAPINLLQSSTISSQGSLPSLSILNPLSNLPNLSSNQTSFCVIQKENDSIEQLEFVDEEEEEDEQNKPIPNDDGDTIMEEEEPTSSQHTDPELGATSAFRQASPSSSILFENVSETEAKHQQISLSKYPTISPYKLAHVSQSMTQLSISVLNVLKHYREHLNLWESTSNPTDQVIQASTLIDQCLLRLALLLDPVQYELSQLLYSINGSLLSIDEDVLGDRLCTKNEVECTKFWSRLAELQDKVVKAELRMSDLSVHLSDFYDWTDGCLTPVLGRLSVEEDDLSNQVEESSQRRNLVVSHLLDVQSYFCQALDQISWITKLYRKILTKVLDSIDDFSEAMVNDDRFIDELINWIRLMRSTFKHMADSLLVLSSVANGIETFTSGTIHAVSVSSKPS</sequence>
<dbReference type="KEGG" id="mlr:MELLADRAFT_111502"/>
<dbReference type="VEuPathDB" id="FungiDB:MELLADRAFT_111502"/>
<keyword evidence="3" id="KW-1185">Reference proteome</keyword>